<proteinExistence type="predicted"/>
<feature type="domain" description="Tc1-like transposase DDE" evidence="1">
    <location>
        <begin position="126"/>
        <end position="262"/>
    </location>
</feature>
<name>A0A0L0VJ20_9BASI</name>
<evidence type="ECO:0000313" key="3">
    <source>
        <dbReference type="Proteomes" id="UP000054564"/>
    </source>
</evidence>
<dbReference type="AlphaFoldDB" id="A0A0L0VJ20"/>
<protein>
    <recommendedName>
        <fullName evidence="1">Tc1-like transposase DDE domain-containing protein</fullName>
    </recommendedName>
</protein>
<organism evidence="2 3">
    <name type="scientific">Puccinia striiformis f. sp. tritici PST-78</name>
    <dbReference type="NCBI Taxonomy" id="1165861"/>
    <lineage>
        <taxon>Eukaryota</taxon>
        <taxon>Fungi</taxon>
        <taxon>Dikarya</taxon>
        <taxon>Basidiomycota</taxon>
        <taxon>Pucciniomycotina</taxon>
        <taxon>Pucciniomycetes</taxon>
        <taxon>Pucciniales</taxon>
        <taxon>Pucciniaceae</taxon>
        <taxon>Puccinia</taxon>
    </lineage>
</organism>
<dbReference type="EMBL" id="AJIL01000047">
    <property type="protein sequence ID" value="KNE99285.1"/>
    <property type="molecule type" value="Genomic_DNA"/>
</dbReference>
<dbReference type="InterPro" id="IPR036397">
    <property type="entry name" value="RNaseH_sf"/>
</dbReference>
<dbReference type="Proteomes" id="UP000054564">
    <property type="component" value="Unassembled WGS sequence"/>
</dbReference>
<keyword evidence="3" id="KW-1185">Reference proteome</keyword>
<gene>
    <name evidence="2" type="ORF">PSTG_07401</name>
</gene>
<dbReference type="Gene3D" id="3.30.420.10">
    <property type="entry name" value="Ribonuclease H-like superfamily/Ribonuclease H"/>
    <property type="match status" value="1"/>
</dbReference>
<dbReference type="PANTHER" id="PTHR46564">
    <property type="entry name" value="TRANSPOSASE"/>
    <property type="match status" value="1"/>
</dbReference>
<dbReference type="GO" id="GO:0003676">
    <property type="term" value="F:nucleic acid binding"/>
    <property type="evidence" value="ECO:0007669"/>
    <property type="project" value="InterPro"/>
</dbReference>
<reference evidence="3" key="1">
    <citation type="submission" date="2014-03" db="EMBL/GenBank/DDBJ databases">
        <title>The Genome Sequence of Puccinia striiformis f. sp. tritici PST-78.</title>
        <authorList>
            <consortium name="The Broad Institute Genome Sequencing Platform"/>
            <person name="Cuomo C."/>
            <person name="Hulbert S."/>
            <person name="Chen X."/>
            <person name="Walker B."/>
            <person name="Young S.K."/>
            <person name="Zeng Q."/>
            <person name="Gargeya S."/>
            <person name="Fitzgerald M."/>
            <person name="Haas B."/>
            <person name="Abouelleil A."/>
            <person name="Alvarado L."/>
            <person name="Arachchi H.M."/>
            <person name="Berlin A.M."/>
            <person name="Chapman S.B."/>
            <person name="Goldberg J."/>
            <person name="Griggs A."/>
            <person name="Gujja S."/>
            <person name="Hansen M."/>
            <person name="Howarth C."/>
            <person name="Imamovic A."/>
            <person name="Larimer J."/>
            <person name="McCowan C."/>
            <person name="Montmayeur A."/>
            <person name="Murphy C."/>
            <person name="Neiman D."/>
            <person name="Pearson M."/>
            <person name="Priest M."/>
            <person name="Roberts A."/>
            <person name="Saif S."/>
            <person name="Shea T."/>
            <person name="Sisk P."/>
            <person name="Sykes S."/>
            <person name="Wortman J."/>
            <person name="Nusbaum C."/>
            <person name="Birren B."/>
        </authorList>
    </citation>
    <scope>NUCLEOTIDE SEQUENCE [LARGE SCALE GENOMIC DNA]</scope>
    <source>
        <strain evidence="3">race PST-78</strain>
    </source>
</reference>
<dbReference type="OrthoDB" id="2512013at2759"/>
<dbReference type="Pfam" id="PF13358">
    <property type="entry name" value="DDE_3"/>
    <property type="match status" value="1"/>
</dbReference>
<evidence type="ECO:0000259" key="1">
    <source>
        <dbReference type="Pfam" id="PF13358"/>
    </source>
</evidence>
<comment type="caution">
    <text evidence="2">The sequence shown here is derived from an EMBL/GenBank/DDBJ whole genome shotgun (WGS) entry which is preliminary data.</text>
</comment>
<sequence length="303" mass="34348">MSAVEQFVKIPSPPVGFRTRQNTIKTSAVRLLFGVQSTTAFQQALGDDISMESYNRLVELYHEARKALKDADVYVHKNLKKEPSLTDAEREFMVELIHLEPSLFYDKLITAKPYRISSSTSPEFFVFIDESAIRFRDIRTLSMCELATGTTVFRSEANKVIFTLLPAINVSGVHSLTVVKREIRSRDFEEFLRLRVIPKTNQYPGSNCILILDDTDIHRSRGITRMCQDAGVQLIYLPTGWSGLNPIEACISLIKQDSRRNQALVNNPDPASTIRQTAERVITPELCRTSVHEAGYNGLPWDH</sequence>
<dbReference type="PANTHER" id="PTHR46564:SF1">
    <property type="entry name" value="TRANSPOSASE"/>
    <property type="match status" value="1"/>
</dbReference>
<evidence type="ECO:0000313" key="2">
    <source>
        <dbReference type="EMBL" id="KNE99285.1"/>
    </source>
</evidence>
<accession>A0A0L0VJ20</accession>
<dbReference type="InterPro" id="IPR038717">
    <property type="entry name" value="Tc1-like_DDE_dom"/>
</dbReference>